<evidence type="ECO:0008006" key="3">
    <source>
        <dbReference type="Google" id="ProtNLM"/>
    </source>
</evidence>
<evidence type="ECO:0000313" key="1">
    <source>
        <dbReference type="EMBL" id="MVN85893.1"/>
    </source>
</evidence>
<gene>
    <name evidence="1" type="ORF">GO986_03840</name>
</gene>
<dbReference type="RefSeq" id="WP_157457936.1">
    <property type="nucleotide sequence ID" value="NZ_WQLB01000003.1"/>
</dbReference>
<sequence length="405" mass="42391">MKRTLAVLTVSSLLLAACRPQPVPAPIDPATVEPAAPVVGQALEVQQIPGTVESAAKQLTALLDPNNPDIDPDLKALLAVFGPGSAMPLDLKQPTQLGRSLVQNFAAHARGQLQVQGVTTLKQTLPTGTTTVDRTGRSTYQSAPTDGYVIIFEAQNLRVDVKWKVGDAATVFVPAGMAYNPSTGQWSPAEQELPTNASATLTRGTQAAAGATFTMTPGECLSALGPTALSFNAWAGRAVNSPAALKLNYAWTDANINLSGDALYATTKQKASLSTKLDVRGTTVNRCTPATFAFRPTRADLTASAEVPSHKLDLALYLRDLSNLEFSADALNAQNPLAKVGGTVNGRLSFNGRSLLTAFGPLADGADTNLQPGDQVKVKYVQSGKLVETDLPGALDGLGALFLPY</sequence>
<reference evidence="1 2" key="1">
    <citation type="submission" date="2019-12" db="EMBL/GenBank/DDBJ databases">
        <title>Deinococcus sp. HMF7620 Genome sequencing and assembly.</title>
        <authorList>
            <person name="Kang H."/>
            <person name="Kim H."/>
            <person name="Joh K."/>
        </authorList>
    </citation>
    <scope>NUCLEOTIDE SEQUENCE [LARGE SCALE GENOMIC DNA]</scope>
    <source>
        <strain evidence="1 2">HMF7620</strain>
    </source>
</reference>
<dbReference type="Proteomes" id="UP000483286">
    <property type="component" value="Unassembled WGS sequence"/>
</dbReference>
<organism evidence="1 2">
    <name type="scientific">Deinococcus arboris</name>
    <dbReference type="NCBI Taxonomy" id="2682977"/>
    <lineage>
        <taxon>Bacteria</taxon>
        <taxon>Thermotogati</taxon>
        <taxon>Deinococcota</taxon>
        <taxon>Deinococci</taxon>
        <taxon>Deinococcales</taxon>
        <taxon>Deinococcaceae</taxon>
        <taxon>Deinococcus</taxon>
    </lineage>
</organism>
<keyword evidence="2" id="KW-1185">Reference proteome</keyword>
<evidence type="ECO:0000313" key="2">
    <source>
        <dbReference type="Proteomes" id="UP000483286"/>
    </source>
</evidence>
<accession>A0A7C9HQD5</accession>
<dbReference type="AlphaFoldDB" id="A0A7C9HQD5"/>
<comment type="caution">
    <text evidence="1">The sequence shown here is derived from an EMBL/GenBank/DDBJ whole genome shotgun (WGS) entry which is preliminary data.</text>
</comment>
<name>A0A7C9HQD5_9DEIO</name>
<proteinExistence type="predicted"/>
<dbReference type="EMBL" id="WQLB01000003">
    <property type="protein sequence ID" value="MVN85893.1"/>
    <property type="molecule type" value="Genomic_DNA"/>
</dbReference>
<dbReference type="PROSITE" id="PS51257">
    <property type="entry name" value="PROKAR_LIPOPROTEIN"/>
    <property type="match status" value="1"/>
</dbReference>
<protein>
    <recommendedName>
        <fullName evidence="3">Lipoprotein</fullName>
    </recommendedName>
</protein>